<dbReference type="Pfam" id="PF19040">
    <property type="entry name" value="SGNH"/>
    <property type="match status" value="1"/>
</dbReference>
<comment type="caution">
    <text evidence="2">The sequence shown here is derived from an EMBL/GenBank/DDBJ whole genome shotgun (WGS) entry which is preliminary data.</text>
</comment>
<sequence length="89" mass="9935">MFKNSIIQNDVNSVIIDKKHYLERNKLALKAQSHMEQCGVQVLDPTSVLCNDKYCFGDIDGSPLYFDDDHLSTFGAKVAASTFDSVFGE</sequence>
<reference evidence="3" key="1">
    <citation type="submission" date="2016-07" db="EMBL/GenBank/DDBJ databases">
        <title>Nontailed viruses are major unrecognized killers of bacteria in the ocean.</title>
        <authorList>
            <person name="Kauffman K."/>
            <person name="Hussain F."/>
            <person name="Yang J."/>
            <person name="Arevalo P."/>
            <person name="Brown J."/>
            <person name="Cutler M."/>
            <person name="Kelly L."/>
            <person name="Polz M.F."/>
        </authorList>
    </citation>
    <scope>NUCLEOTIDE SEQUENCE [LARGE SCALE GENOMIC DNA]</scope>
    <source>
        <strain evidence="3">10N.222.49.A5</strain>
    </source>
</reference>
<feature type="domain" description="SGNH" evidence="1">
    <location>
        <begin position="15"/>
        <end position="84"/>
    </location>
</feature>
<dbReference type="InterPro" id="IPR043968">
    <property type="entry name" value="SGNH"/>
</dbReference>
<organism evidence="2 3">
    <name type="scientific">Vibrio breoganii</name>
    <dbReference type="NCBI Taxonomy" id="553239"/>
    <lineage>
        <taxon>Bacteria</taxon>
        <taxon>Pseudomonadati</taxon>
        <taxon>Pseudomonadota</taxon>
        <taxon>Gammaproteobacteria</taxon>
        <taxon>Vibrionales</taxon>
        <taxon>Vibrionaceae</taxon>
        <taxon>Vibrio</taxon>
    </lineage>
</organism>
<accession>A0AAP8SX21</accession>
<dbReference type="AlphaFoldDB" id="A0AAP8SX21"/>
<proteinExistence type="predicted"/>
<dbReference type="Proteomes" id="UP000235611">
    <property type="component" value="Unassembled WGS sequence"/>
</dbReference>
<evidence type="ECO:0000313" key="3">
    <source>
        <dbReference type="Proteomes" id="UP000235611"/>
    </source>
</evidence>
<evidence type="ECO:0000259" key="1">
    <source>
        <dbReference type="Pfam" id="PF19040"/>
    </source>
</evidence>
<name>A0AAP8SX21_9VIBR</name>
<dbReference type="RefSeq" id="WP_102477647.1">
    <property type="nucleotide sequence ID" value="NZ_MDBO01000062.1"/>
</dbReference>
<protein>
    <recommendedName>
        <fullName evidence="1">SGNH domain-containing protein</fullName>
    </recommendedName>
</protein>
<gene>
    <name evidence="2" type="ORF">BCS93_08845</name>
</gene>
<dbReference type="EMBL" id="MDBO01000062">
    <property type="protein sequence ID" value="PMP11309.1"/>
    <property type="molecule type" value="Genomic_DNA"/>
</dbReference>
<evidence type="ECO:0000313" key="2">
    <source>
        <dbReference type="EMBL" id="PMP11309.1"/>
    </source>
</evidence>